<protein>
    <submittedName>
        <fullName evidence="1">Uncharacterized protein</fullName>
    </submittedName>
</protein>
<dbReference type="Proteomes" id="UP001295684">
    <property type="component" value="Unassembled WGS sequence"/>
</dbReference>
<evidence type="ECO:0000313" key="2">
    <source>
        <dbReference type="Proteomes" id="UP001295684"/>
    </source>
</evidence>
<dbReference type="AlphaFoldDB" id="A0AAD1UKT1"/>
<keyword evidence="2" id="KW-1185">Reference proteome</keyword>
<gene>
    <name evidence="1" type="ORF">ECRASSUSDP1_LOCUS11908</name>
</gene>
<dbReference type="EMBL" id="CAMPGE010011781">
    <property type="protein sequence ID" value="CAI2370592.1"/>
    <property type="molecule type" value="Genomic_DNA"/>
</dbReference>
<name>A0AAD1UKT1_EUPCR</name>
<accession>A0AAD1UKT1</accession>
<reference evidence="1" key="1">
    <citation type="submission" date="2023-07" db="EMBL/GenBank/DDBJ databases">
        <authorList>
            <consortium name="AG Swart"/>
            <person name="Singh M."/>
            <person name="Singh A."/>
            <person name="Seah K."/>
            <person name="Emmerich C."/>
        </authorList>
    </citation>
    <scope>NUCLEOTIDE SEQUENCE</scope>
    <source>
        <strain evidence="1">DP1</strain>
    </source>
</reference>
<proteinExistence type="predicted"/>
<comment type="caution">
    <text evidence="1">The sequence shown here is derived from an EMBL/GenBank/DDBJ whole genome shotgun (WGS) entry which is preliminary data.</text>
</comment>
<evidence type="ECO:0000313" key="1">
    <source>
        <dbReference type="EMBL" id="CAI2370592.1"/>
    </source>
</evidence>
<organism evidence="1 2">
    <name type="scientific">Euplotes crassus</name>
    <dbReference type="NCBI Taxonomy" id="5936"/>
    <lineage>
        <taxon>Eukaryota</taxon>
        <taxon>Sar</taxon>
        <taxon>Alveolata</taxon>
        <taxon>Ciliophora</taxon>
        <taxon>Intramacronucleata</taxon>
        <taxon>Spirotrichea</taxon>
        <taxon>Hypotrichia</taxon>
        <taxon>Euplotida</taxon>
        <taxon>Euplotidae</taxon>
        <taxon>Moneuplotes</taxon>
    </lineage>
</organism>
<sequence>MLRRHPWHIYSIPSITSMQFRANCYPLVVKRRYTVRIVDITTLKVLLSLHNYVLKKCFI</sequence>